<dbReference type="SUPFAM" id="SSF48452">
    <property type="entry name" value="TPR-like"/>
    <property type="match status" value="1"/>
</dbReference>
<dbReference type="Gene3D" id="1.25.40.10">
    <property type="entry name" value="Tetratricopeptide repeat domain"/>
    <property type="match status" value="1"/>
</dbReference>
<dbReference type="InterPro" id="IPR019734">
    <property type="entry name" value="TPR_rpt"/>
</dbReference>
<dbReference type="GO" id="GO:0005813">
    <property type="term" value="C:centrosome"/>
    <property type="evidence" value="ECO:0007669"/>
    <property type="project" value="TreeGrafter"/>
</dbReference>
<protein>
    <submittedName>
        <fullName evidence="2">Tetratricopeptide repeat protein 12</fullName>
    </submittedName>
</protein>
<dbReference type="GO" id="GO:0070286">
    <property type="term" value="P:axonemal dynein complex assembly"/>
    <property type="evidence" value="ECO:0007669"/>
    <property type="project" value="TreeGrafter"/>
</dbReference>
<dbReference type="AlphaFoldDB" id="W8BJK1"/>
<dbReference type="InterPro" id="IPR011990">
    <property type="entry name" value="TPR-like_helical_dom_sf"/>
</dbReference>
<dbReference type="GO" id="GO:0007288">
    <property type="term" value="P:sperm axoneme assembly"/>
    <property type="evidence" value="ECO:0007669"/>
    <property type="project" value="TreeGrafter"/>
</dbReference>
<dbReference type="Pfam" id="PF13414">
    <property type="entry name" value="TPR_11"/>
    <property type="match status" value="1"/>
</dbReference>
<accession>W8BJK1</accession>
<dbReference type="EMBL" id="GAMC01005110">
    <property type="protein sequence ID" value="JAC01446.1"/>
    <property type="molecule type" value="mRNA"/>
</dbReference>
<organism evidence="2">
    <name type="scientific">Ceratitis capitata</name>
    <name type="common">Mediterranean fruit fly</name>
    <name type="synonym">Tephritis capitata</name>
    <dbReference type="NCBI Taxonomy" id="7213"/>
    <lineage>
        <taxon>Eukaryota</taxon>
        <taxon>Metazoa</taxon>
        <taxon>Ecdysozoa</taxon>
        <taxon>Arthropoda</taxon>
        <taxon>Hexapoda</taxon>
        <taxon>Insecta</taxon>
        <taxon>Pterygota</taxon>
        <taxon>Neoptera</taxon>
        <taxon>Endopterygota</taxon>
        <taxon>Diptera</taxon>
        <taxon>Brachycera</taxon>
        <taxon>Muscomorpha</taxon>
        <taxon>Tephritoidea</taxon>
        <taxon>Tephritidae</taxon>
        <taxon>Ceratitis</taxon>
        <taxon>Ceratitis</taxon>
    </lineage>
</organism>
<gene>
    <name evidence="2" type="primary">TTC12</name>
</gene>
<name>W8BJK1_CERCA</name>
<sequence length="228" mass="26763">MSKGDMDEDFLNFESKVNQVMRLLEDMAVANKTDAEGGATKKPEIKTEISEHDFIVSVRQDRTLLNRKAANQREQVDQTGPQQLDKYTFMQQMEEDAVERAKVRKERERIAQHFRSLGNDAFRKQSYEKAIQMYTKAIEHVKDSPILYNNRALSYLKLRNCKRAIIDADYVINKLDEKNLRSWLYRGAAYLRLGDEKNYETSIKFAKKNNNKEIDYITAFQEKLKADF</sequence>
<evidence type="ECO:0000313" key="2">
    <source>
        <dbReference type="EMBL" id="JAC01446.1"/>
    </source>
</evidence>
<dbReference type="PANTHER" id="PTHR46540">
    <property type="entry name" value="TETRATRICOPEPTIDE REPEAT PROTEIN 12"/>
    <property type="match status" value="1"/>
</dbReference>
<proteinExistence type="evidence at transcript level"/>
<dbReference type="OrthoDB" id="2017782at2759"/>
<reference evidence="2" key="2">
    <citation type="journal article" date="2014" name="BMC Genomics">
        <title>A genomic perspective to assessing quality of mass-reared SIT flies used in Mediterranean fruit fly (Ceratitis capitata) eradication in California.</title>
        <authorList>
            <person name="Calla B."/>
            <person name="Hall B."/>
            <person name="Hou S."/>
            <person name="Geib S.M."/>
        </authorList>
    </citation>
    <scope>NUCLEOTIDE SEQUENCE</scope>
</reference>
<dbReference type="KEGG" id="ccat:101458487"/>
<dbReference type="PANTHER" id="PTHR46540:SF1">
    <property type="entry name" value="TETRATRICOPEPTIDE REPEAT PROTEIN 12"/>
    <property type="match status" value="1"/>
</dbReference>
<dbReference type="PROSITE" id="PS50005">
    <property type="entry name" value="TPR"/>
    <property type="match status" value="1"/>
</dbReference>
<dbReference type="SMART" id="SM00028">
    <property type="entry name" value="TPR"/>
    <property type="match status" value="3"/>
</dbReference>
<keyword evidence="1" id="KW-0802">TPR repeat</keyword>
<evidence type="ECO:0000256" key="1">
    <source>
        <dbReference type="PROSITE-ProRule" id="PRU00339"/>
    </source>
</evidence>
<reference evidence="2" key="1">
    <citation type="submission" date="2013-07" db="EMBL/GenBank/DDBJ databases">
        <authorList>
            <person name="Geib S."/>
        </authorList>
    </citation>
    <scope>NUCLEOTIDE SEQUENCE</scope>
</reference>
<feature type="repeat" description="TPR" evidence="1">
    <location>
        <begin position="111"/>
        <end position="144"/>
    </location>
</feature>
<dbReference type="InterPro" id="IPR043195">
    <property type="entry name" value="TTC12"/>
</dbReference>
<dbReference type="GO" id="GO:0005737">
    <property type="term" value="C:cytoplasm"/>
    <property type="evidence" value="ECO:0007669"/>
    <property type="project" value="TreeGrafter"/>
</dbReference>
<dbReference type="GeneID" id="101458487"/>